<dbReference type="Gene3D" id="3.40.50.2300">
    <property type="match status" value="1"/>
</dbReference>
<accession>A0A1Y2LC38</accession>
<keyword evidence="4" id="KW-0902">Two-component regulatory system</keyword>
<sequence length="451" mass="50081">MNNSAHCVLFVDDDEDVREAAQQTLELADIIVECHSEAGSALDRIRRGWPGVLVSDIRMPRMDGMELLSQVRKIEPEMPVILVTGHGDVATAVRAMRDGAFDFIEKPFSPDHFVDVARRAMAHRQLILENRTLKAELARHSKEVSGLIGRTPAMEKLRTLIGNIAATDAHVLINGETGSGKEVVARTLHEASGRKGPFVAVNCGAMPENLIESELFGHEAGAFTGAENKRIGKFEFADKGTMFLDEIESMPLSLQVKLLRVLQERALERLGSNKLQPIDLRVVAATKVDLRDASSRGAFREDLYYRLNVVQLHIPPLRDRKDDIPLLFQHFMKQAQERFGREFAPLNGSEIARLTGHDWPGNVRELRNAAERRVLGLDPFAGDSAQTIEHVASLPQQVEAFEKGIINEALRQHGGHVTATVNALGVPRKTFYDKLAKYGIVPAEFRSKTDS</sequence>
<dbReference type="GO" id="GO:0043565">
    <property type="term" value="F:sequence-specific DNA binding"/>
    <property type="evidence" value="ECO:0007669"/>
    <property type="project" value="InterPro"/>
</dbReference>
<keyword evidence="7" id="KW-0010">Activator</keyword>
<evidence type="ECO:0000313" key="12">
    <source>
        <dbReference type="EMBL" id="OSQ47983.1"/>
    </source>
</evidence>
<dbReference type="Pfam" id="PF00158">
    <property type="entry name" value="Sigma54_activat"/>
    <property type="match status" value="1"/>
</dbReference>
<evidence type="ECO:0000256" key="6">
    <source>
        <dbReference type="ARBA" id="ARBA00023125"/>
    </source>
</evidence>
<evidence type="ECO:0000256" key="1">
    <source>
        <dbReference type="ARBA" id="ARBA00022553"/>
    </source>
</evidence>
<dbReference type="PANTHER" id="PTHR32071">
    <property type="entry name" value="TRANSCRIPTIONAL REGULATORY PROTEIN"/>
    <property type="match status" value="1"/>
</dbReference>
<dbReference type="Pfam" id="PF02954">
    <property type="entry name" value="HTH_8"/>
    <property type="match status" value="1"/>
</dbReference>
<dbReference type="PROSITE" id="PS00675">
    <property type="entry name" value="SIGMA54_INTERACT_1"/>
    <property type="match status" value="1"/>
</dbReference>
<feature type="domain" description="Response regulatory" evidence="11">
    <location>
        <begin position="7"/>
        <end position="121"/>
    </location>
</feature>
<dbReference type="CDD" id="cd00009">
    <property type="entry name" value="AAA"/>
    <property type="match status" value="1"/>
</dbReference>
<dbReference type="PROSITE" id="PS50110">
    <property type="entry name" value="RESPONSE_REGULATORY"/>
    <property type="match status" value="1"/>
</dbReference>
<dbReference type="InterPro" id="IPR011006">
    <property type="entry name" value="CheY-like_superfamily"/>
</dbReference>
<keyword evidence="13" id="KW-1185">Reference proteome</keyword>
<dbReference type="SUPFAM" id="SSF46689">
    <property type="entry name" value="Homeodomain-like"/>
    <property type="match status" value="1"/>
</dbReference>
<organism evidence="12 13">
    <name type="scientific">Thalassospira alkalitolerans</name>
    <dbReference type="NCBI Taxonomy" id="1293890"/>
    <lineage>
        <taxon>Bacteria</taxon>
        <taxon>Pseudomonadati</taxon>
        <taxon>Pseudomonadota</taxon>
        <taxon>Alphaproteobacteria</taxon>
        <taxon>Rhodospirillales</taxon>
        <taxon>Thalassospiraceae</taxon>
        <taxon>Thalassospira</taxon>
    </lineage>
</organism>
<dbReference type="GO" id="GO:0006355">
    <property type="term" value="P:regulation of DNA-templated transcription"/>
    <property type="evidence" value="ECO:0007669"/>
    <property type="project" value="InterPro"/>
</dbReference>
<dbReference type="Pfam" id="PF00072">
    <property type="entry name" value="Response_reg"/>
    <property type="match status" value="1"/>
</dbReference>
<keyword evidence="2" id="KW-0547">Nucleotide-binding</keyword>
<keyword evidence="8" id="KW-0804">Transcription</keyword>
<keyword evidence="5" id="KW-0805">Transcription regulation</keyword>
<comment type="caution">
    <text evidence="12">The sequence shown here is derived from an EMBL/GenBank/DDBJ whole genome shotgun (WGS) entry which is preliminary data.</text>
</comment>
<dbReference type="EMBL" id="JFKB01000006">
    <property type="protein sequence ID" value="OSQ47983.1"/>
    <property type="molecule type" value="Genomic_DNA"/>
</dbReference>
<dbReference type="InterPro" id="IPR001789">
    <property type="entry name" value="Sig_transdc_resp-reg_receiver"/>
</dbReference>
<evidence type="ECO:0000256" key="5">
    <source>
        <dbReference type="ARBA" id="ARBA00023015"/>
    </source>
</evidence>
<dbReference type="OrthoDB" id="9770562at2"/>
<evidence type="ECO:0000313" key="13">
    <source>
        <dbReference type="Proteomes" id="UP000193396"/>
    </source>
</evidence>
<dbReference type="Proteomes" id="UP000193396">
    <property type="component" value="Unassembled WGS sequence"/>
</dbReference>
<dbReference type="GO" id="GO:0005524">
    <property type="term" value="F:ATP binding"/>
    <property type="evidence" value="ECO:0007669"/>
    <property type="project" value="UniProtKB-KW"/>
</dbReference>
<dbReference type="Pfam" id="PF25601">
    <property type="entry name" value="AAA_lid_14"/>
    <property type="match status" value="1"/>
</dbReference>
<dbReference type="InterPro" id="IPR025944">
    <property type="entry name" value="Sigma_54_int_dom_CS"/>
</dbReference>
<dbReference type="CDD" id="cd17549">
    <property type="entry name" value="REC_DctD-like"/>
    <property type="match status" value="1"/>
</dbReference>
<dbReference type="InterPro" id="IPR027417">
    <property type="entry name" value="P-loop_NTPase"/>
</dbReference>
<dbReference type="InterPro" id="IPR002197">
    <property type="entry name" value="HTH_Fis"/>
</dbReference>
<evidence type="ECO:0000256" key="3">
    <source>
        <dbReference type="ARBA" id="ARBA00022840"/>
    </source>
</evidence>
<evidence type="ECO:0000256" key="8">
    <source>
        <dbReference type="ARBA" id="ARBA00023163"/>
    </source>
</evidence>
<dbReference type="InterPro" id="IPR025943">
    <property type="entry name" value="Sigma_54_int_dom_ATP-bd_2"/>
</dbReference>
<dbReference type="SUPFAM" id="SSF52540">
    <property type="entry name" value="P-loop containing nucleoside triphosphate hydrolases"/>
    <property type="match status" value="1"/>
</dbReference>
<dbReference type="InterPro" id="IPR002078">
    <property type="entry name" value="Sigma_54_int"/>
</dbReference>
<evidence type="ECO:0000256" key="7">
    <source>
        <dbReference type="ARBA" id="ARBA00023159"/>
    </source>
</evidence>
<dbReference type="Gene3D" id="3.40.50.300">
    <property type="entry name" value="P-loop containing nucleotide triphosphate hydrolases"/>
    <property type="match status" value="1"/>
</dbReference>
<dbReference type="AlphaFoldDB" id="A0A1Y2LC38"/>
<dbReference type="FunFam" id="3.40.50.300:FF:000006">
    <property type="entry name" value="DNA-binding transcriptional regulator NtrC"/>
    <property type="match status" value="1"/>
</dbReference>
<feature type="domain" description="Sigma-54 factor interaction" evidence="10">
    <location>
        <begin position="147"/>
        <end position="375"/>
    </location>
</feature>
<keyword evidence="1 9" id="KW-0597">Phosphoprotein</keyword>
<dbReference type="RefSeq" id="WP_085618496.1">
    <property type="nucleotide sequence ID" value="NZ_CAXBPE010000017.1"/>
</dbReference>
<dbReference type="Gene3D" id="1.10.8.60">
    <property type="match status" value="1"/>
</dbReference>
<evidence type="ECO:0000259" key="10">
    <source>
        <dbReference type="PROSITE" id="PS50045"/>
    </source>
</evidence>
<reference evidence="12 13" key="1">
    <citation type="submission" date="2014-03" db="EMBL/GenBank/DDBJ databases">
        <title>The draft genome sequence of Thalassospira alkalitolerans JCM 18968.</title>
        <authorList>
            <person name="Lai Q."/>
            <person name="Shao Z."/>
        </authorList>
    </citation>
    <scope>NUCLEOTIDE SEQUENCE [LARGE SCALE GENOMIC DNA]</scope>
    <source>
        <strain evidence="12 13">JCM 18968</strain>
    </source>
</reference>
<name>A0A1Y2LC38_9PROT</name>
<dbReference type="PROSITE" id="PS00676">
    <property type="entry name" value="SIGMA54_INTERACT_2"/>
    <property type="match status" value="1"/>
</dbReference>
<feature type="modified residue" description="4-aspartylphosphate" evidence="9">
    <location>
        <position position="56"/>
    </location>
</feature>
<dbReference type="SUPFAM" id="SSF52172">
    <property type="entry name" value="CheY-like"/>
    <property type="match status" value="1"/>
</dbReference>
<dbReference type="GO" id="GO:0000160">
    <property type="term" value="P:phosphorelay signal transduction system"/>
    <property type="evidence" value="ECO:0007669"/>
    <property type="project" value="UniProtKB-KW"/>
</dbReference>
<dbReference type="SMART" id="SM00382">
    <property type="entry name" value="AAA"/>
    <property type="match status" value="1"/>
</dbReference>
<evidence type="ECO:0000256" key="2">
    <source>
        <dbReference type="ARBA" id="ARBA00022741"/>
    </source>
</evidence>
<dbReference type="SMART" id="SM00448">
    <property type="entry name" value="REC"/>
    <property type="match status" value="1"/>
</dbReference>
<evidence type="ECO:0000256" key="4">
    <source>
        <dbReference type="ARBA" id="ARBA00023012"/>
    </source>
</evidence>
<dbReference type="STRING" id="1293890.TALK_10275"/>
<dbReference type="PROSITE" id="PS50045">
    <property type="entry name" value="SIGMA54_INTERACT_4"/>
    <property type="match status" value="1"/>
</dbReference>
<evidence type="ECO:0000256" key="9">
    <source>
        <dbReference type="PROSITE-ProRule" id="PRU00169"/>
    </source>
</evidence>
<dbReference type="InterPro" id="IPR058031">
    <property type="entry name" value="AAA_lid_NorR"/>
</dbReference>
<dbReference type="InterPro" id="IPR003593">
    <property type="entry name" value="AAA+_ATPase"/>
</dbReference>
<keyword evidence="6" id="KW-0238">DNA-binding</keyword>
<gene>
    <name evidence="12" type="ORF">TALK_10275</name>
</gene>
<dbReference type="InterPro" id="IPR009057">
    <property type="entry name" value="Homeodomain-like_sf"/>
</dbReference>
<keyword evidence="3" id="KW-0067">ATP-binding</keyword>
<dbReference type="PANTHER" id="PTHR32071:SF57">
    <property type="entry name" value="C4-DICARBOXYLATE TRANSPORT TRANSCRIPTIONAL REGULATORY PROTEIN DCTD"/>
    <property type="match status" value="1"/>
</dbReference>
<dbReference type="PROSITE" id="PS00688">
    <property type="entry name" value="SIGMA54_INTERACT_3"/>
    <property type="match status" value="1"/>
</dbReference>
<dbReference type="FunFam" id="3.40.50.2300:FF:000018">
    <property type="entry name" value="DNA-binding transcriptional regulator NtrC"/>
    <property type="match status" value="1"/>
</dbReference>
<dbReference type="Gene3D" id="1.10.10.60">
    <property type="entry name" value="Homeodomain-like"/>
    <property type="match status" value="1"/>
</dbReference>
<dbReference type="InterPro" id="IPR025662">
    <property type="entry name" value="Sigma_54_int_dom_ATP-bd_1"/>
</dbReference>
<proteinExistence type="predicted"/>
<evidence type="ECO:0000259" key="11">
    <source>
        <dbReference type="PROSITE" id="PS50110"/>
    </source>
</evidence>
<protein>
    <submittedName>
        <fullName evidence="12">Fis family transcriptional regulator</fullName>
    </submittedName>
</protein>